<sequence length="184" mass="20034">MTRARLSILILAALAVAALLFGARLMSDPTNMSICFVEDDADFAASVASYERGLTEVPPGPLREVVLDLQFPFATRPGDILIASAFDEDTGDLTRFHDGPVPEGRPLTLLLPVADDPGAERTLLLQFEFIRPDARMTCGWTREEYLILPPGTAPTAWSVELLDAPDEDPAQGTSRLTRITALPR</sequence>
<evidence type="ECO:0000256" key="1">
    <source>
        <dbReference type="SAM" id="MobiDB-lite"/>
    </source>
</evidence>
<protein>
    <submittedName>
        <fullName evidence="2">Uncharacterized protein</fullName>
    </submittedName>
</protein>
<dbReference type="STRING" id="390807.SAMN04488095_0962"/>
<name>A0A1I3IGH1_9RHOB</name>
<dbReference type="RefSeq" id="WP_092777603.1">
    <property type="nucleotide sequence ID" value="NZ_FORA01000001.1"/>
</dbReference>
<organism evidence="2 3">
    <name type="scientific">Jannaschia pohangensis</name>
    <dbReference type="NCBI Taxonomy" id="390807"/>
    <lineage>
        <taxon>Bacteria</taxon>
        <taxon>Pseudomonadati</taxon>
        <taxon>Pseudomonadota</taxon>
        <taxon>Alphaproteobacteria</taxon>
        <taxon>Rhodobacterales</taxon>
        <taxon>Roseobacteraceae</taxon>
        <taxon>Jannaschia</taxon>
    </lineage>
</organism>
<evidence type="ECO:0000313" key="3">
    <source>
        <dbReference type="Proteomes" id="UP000199110"/>
    </source>
</evidence>
<dbReference type="AlphaFoldDB" id="A0A1I3IGH1"/>
<gene>
    <name evidence="2" type="ORF">SAMN04488095_0962</name>
</gene>
<dbReference type="EMBL" id="FORA01000001">
    <property type="protein sequence ID" value="SFI47125.1"/>
    <property type="molecule type" value="Genomic_DNA"/>
</dbReference>
<dbReference type="Proteomes" id="UP000199110">
    <property type="component" value="Unassembled WGS sequence"/>
</dbReference>
<evidence type="ECO:0000313" key="2">
    <source>
        <dbReference type="EMBL" id="SFI47125.1"/>
    </source>
</evidence>
<accession>A0A1I3IGH1</accession>
<reference evidence="2 3" key="1">
    <citation type="submission" date="2016-10" db="EMBL/GenBank/DDBJ databases">
        <authorList>
            <person name="de Groot N.N."/>
        </authorList>
    </citation>
    <scope>NUCLEOTIDE SEQUENCE [LARGE SCALE GENOMIC DNA]</scope>
    <source>
        <strain evidence="2 3">DSM 19073</strain>
    </source>
</reference>
<keyword evidence="3" id="KW-1185">Reference proteome</keyword>
<dbReference type="OrthoDB" id="9911044at2"/>
<proteinExistence type="predicted"/>
<feature type="region of interest" description="Disordered" evidence="1">
    <location>
        <begin position="165"/>
        <end position="184"/>
    </location>
</feature>